<reference evidence="3" key="1">
    <citation type="submission" date="2018-06" db="EMBL/GenBank/DDBJ databases">
        <authorList>
            <person name="Zhirakovskaya E."/>
        </authorList>
    </citation>
    <scope>NUCLEOTIDE SEQUENCE</scope>
</reference>
<gene>
    <name evidence="3" type="ORF">MNBD_CHLOROFLEXI01-4830</name>
</gene>
<dbReference type="InterPro" id="IPR014044">
    <property type="entry name" value="CAP_dom"/>
</dbReference>
<feature type="compositionally biased region" description="Low complexity" evidence="1">
    <location>
        <begin position="206"/>
        <end position="218"/>
    </location>
</feature>
<evidence type="ECO:0000313" key="3">
    <source>
        <dbReference type="EMBL" id="VAW35933.1"/>
    </source>
</evidence>
<dbReference type="Gene3D" id="3.40.33.10">
    <property type="entry name" value="CAP"/>
    <property type="match status" value="1"/>
</dbReference>
<organism evidence="3">
    <name type="scientific">hydrothermal vent metagenome</name>
    <dbReference type="NCBI Taxonomy" id="652676"/>
    <lineage>
        <taxon>unclassified sequences</taxon>
        <taxon>metagenomes</taxon>
        <taxon>ecological metagenomes</taxon>
    </lineage>
</organism>
<name>A0A3B0V6E8_9ZZZZ</name>
<dbReference type="InterPro" id="IPR035940">
    <property type="entry name" value="CAP_sf"/>
</dbReference>
<dbReference type="InterPro" id="IPR013783">
    <property type="entry name" value="Ig-like_fold"/>
</dbReference>
<dbReference type="EMBL" id="UOEU01000606">
    <property type="protein sequence ID" value="VAW35933.1"/>
    <property type="molecule type" value="Genomic_DNA"/>
</dbReference>
<sequence>TPAERLIQFGYGGGYAGEATAWGFEYPHQAVEFWVNSPAHRRIILNAAATDVGVGFSLDLNALSIWYWTAEFGNQFAAPTAPALRLQEPAADLEAMVTSLVTFSWNWPAPLASGEQFVLYLQTNQGDFPVATVSQPTLGTRYALQLAANDLSSGNARLQVNPGNYSWQLRLESIGGTVTVQSEARPITFTIDPDAPLPTPTPTAVLPTITPTPTATPTAGPPQNTPLPPTVTSPPPLITATPNP</sequence>
<feature type="region of interest" description="Disordered" evidence="1">
    <location>
        <begin position="206"/>
        <end position="244"/>
    </location>
</feature>
<proteinExistence type="predicted"/>
<evidence type="ECO:0000256" key="1">
    <source>
        <dbReference type="SAM" id="MobiDB-lite"/>
    </source>
</evidence>
<dbReference type="PANTHER" id="PTHR31157:SF1">
    <property type="entry name" value="SCP DOMAIN-CONTAINING PROTEIN"/>
    <property type="match status" value="1"/>
</dbReference>
<feature type="domain" description="SCP" evidence="2">
    <location>
        <begin position="17"/>
        <end position="71"/>
    </location>
</feature>
<dbReference type="SUPFAM" id="SSF55797">
    <property type="entry name" value="PR-1-like"/>
    <property type="match status" value="1"/>
</dbReference>
<protein>
    <recommendedName>
        <fullName evidence="2">SCP domain-containing protein</fullName>
    </recommendedName>
</protein>
<accession>A0A3B0V6E8</accession>
<feature type="compositionally biased region" description="Pro residues" evidence="1">
    <location>
        <begin position="219"/>
        <end position="244"/>
    </location>
</feature>
<feature type="non-terminal residue" evidence="3">
    <location>
        <position position="1"/>
    </location>
</feature>
<dbReference type="Pfam" id="PF00188">
    <property type="entry name" value="CAP"/>
    <property type="match status" value="1"/>
</dbReference>
<evidence type="ECO:0000259" key="2">
    <source>
        <dbReference type="Pfam" id="PF00188"/>
    </source>
</evidence>
<dbReference type="PANTHER" id="PTHR31157">
    <property type="entry name" value="SCP DOMAIN-CONTAINING PROTEIN"/>
    <property type="match status" value="1"/>
</dbReference>
<dbReference type="Gene3D" id="2.60.40.10">
    <property type="entry name" value="Immunoglobulins"/>
    <property type="match status" value="1"/>
</dbReference>
<dbReference type="AlphaFoldDB" id="A0A3B0V6E8"/>